<reference evidence="2 3" key="1">
    <citation type="submission" date="2019-06" db="EMBL/GenBank/DDBJ databases">
        <title>Sequencing the genomes of 1000 actinobacteria strains.</title>
        <authorList>
            <person name="Klenk H.-P."/>
        </authorList>
    </citation>
    <scope>NUCLEOTIDE SEQUENCE [LARGE SCALE GENOMIC DNA]</scope>
    <source>
        <strain evidence="2 3">DSM 21776</strain>
    </source>
</reference>
<name>A0A543PMF7_9MICO</name>
<evidence type="ECO:0000313" key="2">
    <source>
        <dbReference type="EMBL" id="TQN45261.1"/>
    </source>
</evidence>
<dbReference type="Pfam" id="PF09359">
    <property type="entry name" value="VTC"/>
    <property type="match status" value="1"/>
</dbReference>
<dbReference type="GO" id="GO:0006799">
    <property type="term" value="P:polyphosphate biosynthetic process"/>
    <property type="evidence" value="ECO:0007669"/>
    <property type="project" value="UniProtKB-ARBA"/>
</dbReference>
<protein>
    <submittedName>
        <fullName evidence="2">VTC domain-containing protein</fullName>
    </submittedName>
</protein>
<comment type="caution">
    <text evidence="2">The sequence shown here is derived from an EMBL/GenBank/DDBJ whole genome shotgun (WGS) entry which is preliminary data.</text>
</comment>
<dbReference type="EMBL" id="VFQF01000003">
    <property type="protein sequence ID" value="TQN45261.1"/>
    <property type="molecule type" value="Genomic_DNA"/>
</dbReference>
<organism evidence="2 3">
    <name type="scientific">Humibacillus xanthopallidus</name>
    <dbReference type="NCBI Taxonomy" id="412689"/>
    <lineage>
        <taxon>Bacteria</taxon>
        <taxon>Bacillati</taxon>
        <taxon>Actinomycetota</taxon>
        <taxon>Actinomycetes</taxon>
        <taxon>Micrococcales</taxon>
        <taxon>Intrasporangiaceae</taxon>
        <taxon>Humibacillus</taxon>
    </lineage>
</organism>
<feature type="domain" description="VTC" evidence="1">
    <location>
        <begin position="32"/>
        <end position="235"/>
    </location>
</feature>
<proteinExistence type="predicted"/>
<dbReference type="Gene3D" id="3.20.100.30">
    <property type="entry name" value="VTC, catalytic tunnel domain"/>
    <property type="match status" value="1"/>
</dbReference>
<dbReference type="AlphaFoldDB" id="A0A543PMF7"/>
<dbReference type="Proteomes" id="UP000320085">
    <property type="component" value="Unassembled WGS sequence"/>
</dbReference>
<accession>A0A543PMF7</accession>
<sequence>MTPARECLSDTVGQLPGISLEEVTDKADLQVRVDHKYVVSLDVFQRFIGAIGPRLAVLDIDRLRVFQYESIYFDTDILTAYRQHAYGRRRRFKLRTRTYLDSGDCLLEVKLQGGRGETVKKRMPYSAEHRHVLTPAAREFATMHLDDTEVVADLAEVVTSAYSRSTLVDLTGGSRVTCDVDLYFAGGGRECHGSTATVLIESKTVGASAIADAVLWRLGQRPIAVSKYCAGMALLRPELPANRWNRELRTLFGWEPDRAAPRAAPALG</sequence>
<dbReference type="InterPro" id="IPR042267">
    <property type="entry name" value="VTC_sf"/>
</dbReference>
<evidence type="ECO:0000259" key="1">
    <source>
        <dbReference type="Pfam" id="PF09359"/>
    </source>
</evidence>
<dbReference type="InterPro" id="IPR018966">
    <property type="entry name" value="VTC_domain"/>
</dbReference>
<gene>
    <name evidence="2" type="ORF">FHX52_4500</name>
</gene>
<evidence type="ECO:0000313" key="3">
    <source>
        <dbReference type="Proteomes" id="UP000320085"/>
    </source>
</evidence>